<evidence type="ECO:0000256" key="7">
    <source>
        <dbReference type="ARBA" id="ARBA00022692"/>
    </source>
</evidence>
<accession>A0A9W9YRD8</accession>
<comment type="caution">
    <text evidence="13">The sequence shown here is derived from an EMBL/GenBank/DDBJ whole genome shotgun (WGS) entry which is preliminary data.</text>
</comment>
<evidence type="ECO:0000256" key="4">
    <source>
        <dbReference type="ARBA" id="ARBA00005432"/>
    </source>
</evidence>
<evidence type="ECO:0000256" key="11">
    <source>
        <dbReference type="ARBA" id="ARBA00023136"/>
    </source>
</evidence>
<dbReference type="Proteomes" id="UP001163046">
    <property type="component" value="Unassembled WGS sequence"/>
</dbReference>
<name>A0A9W9YRD8_9CNID</name>
<keyword evidence="9" id="KW-0460">Magnesium</keyword>
<comment type="pathway">
    <text evidence="3">Protein modification; protein glycosylation.</text>
</comment>
<comment type="cofactor">
    <cofactor evidence="1">
        <name>Mg(2+)</name>
        <dbReference type="ChEBI" id="CHEBI:18420"/>
    </cofactor>
</comment>
<keyword evidence="8" id="KW-0256">Endoplasmic reticulum</keyword>
<dbReference type="OrthoDB" id="19639at2759"/>
<sequence>MWVFKCFLSFIHLLLYLKSVIAILFQQIRSYFSVSLRTCTHGQIRHDSRNLTKLPRHISFVLLESDISFVDLAQLIVWSMAMGIPYISVYDREGILKKNVAALSSEIIRKQKEVFTEESSKYTFVLRTKDVKFDCELLAPTQVCISLLSEHDGKGDIVDAAREFCRGIQTKHRTTKEMEPDLLNSILKATYGIPDPELAFKFGDTQMIMGYLPWQTRLTEFLPLRTHISMKYSTFLSCVRRFGQCQQRCGK</sequence>
<keyword evidence="6 13" id="KW-0808">Transferase</keyword>
<evidence type="ECO:0000256" key="12">
    <source>
        <dbReference type="ARBA" id="ARBA00047353"/>
    </source>
</evidence>
<keyword evidence="11" id="KW-0472">Membrane</keyword>
<evidence type="ECO:0000256" key="10">
    <source>
        <dbReference type="ARBA" id="ARBA00022989"/>
    </source>
</evidence>
<evidence type="ECO:0000313" key="13">
    <source>
        <dbReference type="EMBL" id="KAJ7363627.1"/>
    </source>
</evidence>
<keyword evidence="14" id="KW-1185">Reference proteome</keyword>
<dbReference type="PANTHER" id="PTHR21528">
    <property type="entry name" value="DEHYDRODOLICHYL DIPHOSPHATE SYNTHASE COMPLEX SUBUNIT NUS1"/>
    <property type="match status" value="1"/>
</dbReference>
<evidence type="ECO:0000256" key="5">
    <source>
        <dbReference type="ARBA" id="ARBA00012596"/>
    </source>
</evidence>
<keyword evidence="7" id="KW-0812">Transmembrane</keyword>
<evidence type="ECO:0000256" key="3">
    <source>
        <dbReference type="ARBA" id="ARBA00004922"/>
    </source>
</evidence>
<dbReference type="SUPFAM" id="SSF64005">
    <property type="entry name" value="Undecaprenyl diphosphate synthase"/>
    <property type="match status" value="1"/>
</dbReference>
<dbReference type="EC" id="2.5.1.87" evidence="5"/>
<dbReference type="GO" id="GO:1904423">
    <property type="term" value="C:dehydrodolichyl diphosphate synthase complex"/>
    <property type="evidence" value="ECO:0007669"/>
    <property type="project" value="InterPro"/>
</dbReference>
<dbReference type="InterPro" id="IPR036424">
    <property type="entry name" value="UPP_synth-like_sf"/>
</dbReference>
<keyword evidence="10" id="KW-1133">Transmembrane helix</keyword>
<reference evidence="13" key="1">
    <citation type="submission" date="2023-01" db="EMBL/GenBank/DDBJ databases">
        <title>Genome assembly of the deep-sea coral Lophelia pertusa.</title>
        <authorList>
            <person name="Herrera S."/>
            <person name="Cordes E."/>
        </authorList>
    </citation>
    <scope>NUCLEOTIDE SEQUENCE</scope>
    <source>
        <strain evidence="13">USNM1676648</strain>
        <tissue evidence="13">Polyp</tissue>
    </source>
</reference>
<dbReference type="Gene3D" id="3.40.1180.10">
    <property type="entry name" value="Decaprenyl diphosphate synthase-like"/>
    <property type="match status" value="1"/>
</dbReference>
<comment type="similarity">
    <text evidence="4">Belongs to the UPP synthase family.</text>
</comment>
<gene>
    <name evidence="13" type="primary">NUS1</name>
    <name evidence="13" type="ORF">OS493_009789</name>
</gene>
<evidence type="ECO:0000256" key="8">
    <source>
        <dbReference type="ARBA" id="ARBA00022824"/>
    </source>
</evidence>
<evidence type="ECO:0000256" key="1">
    <source>
        <dbReference type="ARBA" id="ARBA00001946"/>
    </source>
</evidence>
<protein>
    <recommendedName>
        <fullName evidence="5">ditrans,polycis-polyprenyl diphosphate synthase [(2E,6E)-farnesyldiphosphate specific]</fullName>
        <ecNumber evidence="5">2.5.1.87</ecNumber>
    </recommendedName>
</protein>
<dbReference type="AlphaFoldDB" id="A0A9W9YRD8"/>
<dbReference type="PANTHER" id="PTHR21528:SF0">
    <property type="entry name" value="DEHYDRODOLICHYL DIPHOSPHATE SYNTHASE COMPLEX SUBUNIT NUS1"/>
    <property type="match status" value="1"/>
</dbReference>
<comment type="catalytic activity">
    <reaction evidence="12">
        <text>n isopentenyl diphosphate + (2E,6E)-farnesyl diphosphate = a di-trans,poly-cis-polyprenyl diphosphate + n diphosphate</text>
        <dbReference type="Rhea" id="RHEA:53008"/>
        <dbReference type="Rhea" id="RHEA-COMP:19494"/>
        <dbReference type="ChEBI" id="CHEBI:33019"/>
        <dbReference type="ChEBI" id="CHEBI:128769"/>
        <dbReference type="ChEBI" id="CHEBI:136960"/>
        <dbReference type="ChEBI" id="CHEBI:175763"/>
        <dbReference type="EC" id="2.5.1.87"/>
    </reaction>
</comment>
<evidence type="ECO:0000256" key="2">
    <source>
        <dbReference type="ARBA" id="ARBA00004586"/>
    </source>
</evidence>
<dbReference type="GO" id="GO:0005789">
    <property type="term" value="C:endoplasmic reticulum membrane"/>
    <property type="evidence" value="ECO:0007669"/>
    <property type="project" value="UniProtKB-SubCell"/>
</dbReference>
<organism evidence="13 14">
    <name type="scientific">Desmophyllum pertusum</name>
    <dbReference type="NCBI Taxonomy" id="174260"/>
    <lineage>
        <taxon>Eukaryota</taxon>
        <taxon>Metazoa</taxon>
        <taxon>Cnidaria</taxon>
        <taxon>Anthozoa</taxon>
        <taxon>Hexacorallia</taxon>
        <taxon>Scleractinia</taxon>
        <taxon>Caryophylliina</taxon>
        <taxon>Caryophylliidae</taxon>
        <taxon>Desmophyllum</taxon>
    </lineage>
</organism>
<dbReference type="InterPro" id="IPR038887">
    <property type="entry name" value="Nus1/NgBR"/>
</dbReference>
<proteinExistence type="inferred from homology"/>
<dbReference type="GO" id="GO:0045547">
    <property type="term" value="F:ditrans,polycis-polyprenyl diphosphate synthase [(2E,6E)-farnesyl diphosphate specific] activity"/>
    <property type="evidence" value="ECO:0007669"/>
    <property type="project" value="UniProtKB-EC"/>
</dbReference>
<evidence type="ECO:0000256" key="9">
    <source>
        <dbReference type="ARBA" id="ARBA00022842"/>
    </source>
</evidence>
<comment type="subcellular location">
    <subcellularLocation>
        <location evidence="2">Endoplasmic reticulum membrane</location>
    </subcellularLocation>
</comment>
<dbReference type="EMBL" id="MU827305">
    <property type="protein sequence ID" value="KAJ7363627.1"/>
    <property type="molecule type" value="Genomic_DNA"/>
</dbReference>
<evidence type="ECO:0000256" key="6">
    <source>
        <dbReference type="ARBA" id="ARBA00022679"/>
    </source>
</evidence>
<evidence type="ECO:0000313" key="14">
    <source>
        <dbReference type="Proteomes" id="UP001163046"/>
    </source>
</evidence>